<dbReference type="GO" id="GO:0003729">
    <property type="term" value="F:mRNA binding"/>
    <property type="evidence" value="ECO:0007669"/>
    <property type="project" value="TreeGrafter"/>
</dbReference>
<keyword evidence="2" id="KW-0539">Nucleus</keyword>
<comment type="subcellular location">
    <subcellularLocation>
        <location evidence="1">Nucleus</location>
    </subcellularLocation>
</comment>
<evidence type="ECO:0000256" key="2">
    <source>
        <dbReference type="ARBA" id="ARBA00023242"/>
    </source>
</evidence>
<name>A0AAF0V170_SOLVR</name>
<accession>A0AAF0V170</accession>
<dbReference type="GO" id="GO:0071004">
    <property type="term" value="C:U2-type prespliceosome"/>
    <property type="evidence" value="ECO:0007669"/>
    <property type="project" value="TreeGrafter"/>
</dbReference>
<keyword evidence="3" id="KW-0694">RNA-binding</keyword>
<evidence type="ECO:0000256" key="1">
    <source>
        <dbReference type="ARBA" id="ARBA00004123"/>
    </source>
</evidence>
<proteinExistence type="predicted"/>
<gene>
    <name evidence="5" type="ORF">MTR67_049837</name>
</gene>
<dbReference type="Gene3D" id="3.30.70.330">
    <property type="match status" value="1"/>
</dbReference>
<organism evidence="5 6">
    <name type="scientific">Solanum verrucosum</name>
    <dbReference type="NCBI Taxonomy" id="315347"/>
    <lineage>
        <taxon>Eukaryota</taxon>
        <taxon>Viridiplantae</taxon>
        <taxon>Streptophyta</taxon>
        <taxon>Embryophyta</taxon>
        <taxon>Tracheophyta</taxon>
        <taxon>Spermatophyta</taxon>
        <taxon>Magnoliopsida</taxon>
        <taxon>eudicotyledons</taxon>
        <taxon>Gunneridae</taxon>
        <taxon>Pentapetalae</taxon>
        <taxon>asterids</taxon>
        <taxon>lamiids</taxon>
        <taxon>Solanales</taxon>
        <taxon>Solanaceae</taxon>
        <taxon>Solanoideae</taxon>
        <taxon>Solaneae</taxon>
        <taxon>Solanum</taxon>
    </lineage>
</organism>
<sequence>MQFGEMQCLFDLDTALLSETQMAKGLQLFVNRLSFYTTSEQLKKIFSPFGVVTEARLVKDPRTQRPKGFGFVTFESEADAQNALNSLNGRKASFTFGGKFVSQLYKVHLFSFPPGAISYIDCPSFVDVYFCSVIEMIYRLQIVDGRLIFVEVAETTEAVENKTSQK</sequence>
<dbReference type="GO" id="GO:0030619">
    <property type="term" value="F:U1 snRNA binding"/>
    <property type="evidence" value="ECO:0007669"/>
    <property type="project" value="TreeGrafter"/>
</dbReference>
<dbReference type="SUPFAM" id="SSF54928">
    <property type="entry name" value="RNA-binding domain, RBD"/>
    <property type="match status" value="1"/>
</dbReference>
<protein>
    <recommendedName>
        <fullName evidence="4">RRM domain-containing protein</fullName>
    </recommendedName>
</protein>
<reference evidence="5" key="1">
    <citation type="submission" date="2023-08" db="EMBL/GenBank/DDBJ databases">
        <title>A de novo genome assembly of Solanum verrucosum Schlechtendal, a Mexican diploid species geographically isolated from the other diploid A-genome species in potato relatives.</title>
        <authorList>
            <person name="Hosaka K."/>
        </authorList>
    </citation>
    <scope>NUCLEOTIDE SEQUENCE</scope>
    <source>
        <tissue evidence="5">Young leaves</tissue>
    </source>
</reference>
<dbReference type="AlphaFoldDB" id="A0AAF0V170"/>
<dbReference type="EMBL" id="CP133622">
    <property type="protein sequence ID" value="WMV56452.1"/>
    <property type="molecule type" value="Genomic_DNA"/>
</dbReference>
<dbReference type="Proteomes" id="UP001234989">
    <property type="component" value="Chromosome 11"/>
</dbReference>
<dbReference type="SMART" id="SM00360">
    <property type="entry name" value="RRM"/>
    <property type="match status" value="1"/>
</dbReference>
<dbReference type="GO" id="GO:0071011">
    <property type="term" value="C:precatalytic spliceosome"/>
    <property type="evidence" value="ECO:0007669"/>
    <property type="project" value="TreeGrafter"/>
</dbReference>
<dbReference type="InterPro" id="IPR051183">
    <property type="entry name" value="U1_U11-U12_snRNP_70-35kDa"/>
</dbReference>
<dbReference type="InterPro" id="IPR012677">
    <property type="entry name" value="Nucleotide-bd_a/b_plait_sf"/>
</dbReference>
<dbReference type="PANTHER" id="PTHR13952:SF21">
    <property type="entry name" value="POLYNUCLEOTIDE ADENYLYLTRANSFERASE DOMAIN_RNA RECOGNITION MOTIF PROTEIN-RELATED"/>
    <property type="match status" value="1"/>
</dbReference>
<dbReference type="PROSITE" id="PS50102">
    <property type="entry name" value="RRM"/>
    <property type="match status" value="1"/>
</dbReference>
<dbReference type="Pfam" id="PF00076">
    <property type="entry name" value="RRM_1"/>
    <property type="match status" value="1"/>
</dbReference>
<evidence type="ECO:0000256" key="3">
    <source>
        <dbReference type="PROSITE-ProRule" id="PRU00176"/>
    </source>
</evidence>
<feature type="domain" description="RRM" evidence="4">
    <location>
        <begin position="26"/>
        <end position="101"/>
    </location>
</feature>
<keyword evidence="6" id="KW-1185">Reference proteome</keyword>
<evidence type="ECO:0000313" key="5">
    <source>
        <dbReference type="EMBL" id="WMV56452.1"/>
    </source>
</evidence>
<dbReference type="PANTHER" id="PTHR13952">
    <property type="entry name" value="U1 SMALL NUCLEAR RIBONUCLEOPROTEIN 70 KD"/>
    <property type="match status" value="1"/>
</dbReference>
<dbReference type="GO" id="GO:0005685">
    <property type="term" value="C:U1 snRNP"/>
    <property type="evidence" value="ECO:0007669"/>
    <property type="project" value="TreeGrafter"/>
</dbReference>
<evidence type="ECO:0000259" key="4">
    <source>
        <dbReference type="PROSITE" id="PS50102"/>
    </source>
</evidence>
<dbReference type="InterPro" id="IPR000504">
    <property type="entry name" value="RRM_dom"/>
</dbReference>
<evidence type="ECO:0000313" key="6">
    <source>
        <dbReference type="Proteomes" id="UP001234989"/>
    </source>
</evidence>
<dbReference type="GO" id="GO:0000398">
    <property type="term" value="P:mRNA splicing, via spliceosome"/>
    <property type="evidence" value="ECO:0007669"/>
    <property type="project" value="TreeGrafter"/>
</dbReference>
<dbReference type="InterPro" id="IPR035979">
    <property type="entry name" value="RBD_domain_sf"/>
</dbReference>